<evidence type="ECO:0000313" key="2">
    <source>
        <dbReference type="EMBL" id="GAL83963.1"/>
    </source>
</evidence>
<accession>A0A098LCQ7</accession>
<keyword evidence="3" id="KW-1185">Reference proteome</keyword>
<evidence type="ECO:0000313" key="3">
    <source>
        <dbReference type="Proteomes" id="UP000030185"/>
    </source>
</evidence>
<evidence type="ECO:0000256" key="1">
    <source>
        <dbReference type="SAM" id="Phobius"/>
    </source>
</evidence>
<name>A0A098LCQ7_9BACT</name>
<organism evidence="2 3">
    <name type="scientific">Sporocytophaga myxococcoides</name>
    <dbReference type="NCBI Taxonomy" id="153721"/>
    <lineage>
        <taxon>Bacteria</taxon>
        <taxon>Pseudomonadati</taxon>
        <taxon>Bacteroidota</taxon>
        <taxon>Cytophagia</taxon>
        <taxon>Cytophagales</taxon>
        <taxon>Cytophagaceae</taxon>
        <taxon>Sporocytophaga</taxon>
    </lineage>
</organism>
<protein>
    <submittedName>
        <fullName evidence="2">Uncharacterized protein</fullName>
    </submittedName>
</protein>
<keyword evidence="1" id="KW-0812">Transmembrane</keyword>
<comment type="caution">
    <text evidence="2">The sequence shown here is derived from an EMBL/GenBank/DDBJ whole genome shotgun (WGS) entry which is preliminary data.</text>
</comment>
<dbReference type="AlphaFoldDB" id="A0A098LCQ7"/>
<dbReference type="Proteomes" id="UP000030185">
    <property type="component" value="Unassembled WGS sequence"/>
</dbReference>
<keyword evidence="1" id="KW-1133">Transmembrane helix</keyword>
<reference evidence="2 3" key="1">
    <citation type="submission" date="2014-09" db="EMBL/GenBank/DDBJ databases">
        <title>Sporocytophaga myxococcoides PG-01 genome sequencing.</title>
        <authorList>
            <person name="Liu L."/>
            <person name="Gao P.J."/>
            <person name="Chen G.J."/>
            <person name="Wang L.S."/>
        </authorList>
    </citation>
    <scope>NUCLEOTIDE SEQUENCE [LARGE SCALE GENOMIC DNA]</scope>
    <source>
        <strain evidence="2 3">PG-01</strain>
    </source>
</reference>
<keyword evidence="1" id="KW-0472">Membrane</keyword>
<sequence>MTGNKVYELAECLSNNFGIDSLLQEPNLLLFILPVKSAIIFKANFLFHFLL</sequence>
<dbReference type="EMBL" id="BBLT01000002">
    <property type="protein sequence ID" value="GAL83963.1"/>
    <property type="molecule type" value="Genomic_DNA"/>
</dbReference>
<feature type="transmembrane region" description="Helical" evidence="1">
    <location>
        <begin position="28"/>
        <end position="50"/>
    </location>
</feature>
<gene>
    <name evidence="2" type="ORF">MYP_1191</name>
</gene>
<proteinExistence type="predicted"/>